<evidence type="ECO:0000313" key="11">
    <source>
        <dbReference type="EMBL" id="ADB48493.1"/>
    </source>
</evidence>
<comment type="domain">
    <text evidence="5">Contains a C-terminal catalytic domain, and an N-terminal region which modulates catalytic activity.</text>
</comment>
<comment type="subcellular location">
    <subcellularLocation>
        <location evidence="5">Cytoplasm</location>
    </subcellularLocation>
</comment>
<evidence type="ECO:0000259" key="9">
    <source>
        <dbReference type="PROSITE" id="PS50110"/>
    </source>
</evidence>
<evidence type="ECO:0000256" key="5">
    <source>
        <dbReference type="HAMAP-Rule" id="MF_00099"/>
    </source>
</evidence>
<dbReference type="SUPFAM" id="SSF52738">
    <property type="entry name" value="Methylesterase CheB, C-terminal domain"/>
    <property type="match status" value="1"/>
</dbReference>
<evidence type="ECO:0000259" key="10">
    <source>
        <dbReference type="PROSITE" id="PS50122"/>
    </source>
</evidence>
<feature type="active site" evidence="5 6">
    <location>
        <position position="225"/>
    </location>
</feature>
<dbReference type="SUPFAM" id="SSF52172">
    <property type="entry name" value="CheY-like"/>
    <property type="match status" value="1"/>
</dbReference>
<dbReference type="InterPro" id="IPR000673">
    <property type="entry name" value="Sig_transdc_resp-reg_Me-estase"/>
</dbReference>
<comment type="PTM">
    <text evidence="5">Phosphorylated by CheA. Phosphorylation of the N-terminal regulatory domain activates the methylesterase activity.</text>
</comment>
<feature type="region of interest" description="Disordered" evidence="8">
    <location>
        <begin position="134"/>
        <end position="153"/>
    </location>
</feature>
<dbReference type="KEGG" id="cwo:Cwoe_0057"/>
<dbReference type="GO" id="GO:0005737">
    <property type="term" value="C:cytoplasm"/>
    <property type="evidence" value="ECO:0007669"/>
    <property type="project" value="UniProtKB-SubCell"/>
</dbReference>
<dbReference type="PIRSF" id="PIRSF000876">
    <property type="entry name" value="RR_chemtxs_CheB"/>
    <property type="match status" value="1"/>
</dbReference>
<accession>D3F410</accession>
<evidence type="ECO:0000256" key="3">
    <source>
        <dbReference type="ARBA" id="ARBA00022801"/>
    </source>
</evidence>
<dbReference type="InterPro" id="IPR035909">
    <property type="entry name" value="CheB_C"/>
</dbReference>
<dbReference type="EC" id="3.5.1.44" evidence="5"/>
<feature type="domain" description="Response regulatory" evidence="9">
    <location>
        <begin position="8"/>
        <end position="126"/>
    </location>
</feature>
<dbReference type="RefSeq" id="WP_012931546.1">
    <property type="nucleotide sequence ID" value="NC_013739.1"/>
</dbReference>
<dbReference type="PANTHER" id="PTHR42872:SF6">
    <property type="entry name" value="PROTEIN-GLUTAMATE METHYLESTERASE_PROTEIN-GLUTAMINE GLUTAMINASE"/>
    <property type="match status" value="1"/>
</dbReference>
<dbReference type="SMART" id="SM00448">
    <property type="entry name" value="REC"/>
    <property type="match status" value="1"/>
</dbReference>
<keyword evidence="3 5" id="KW-0378">Hydrolase</keyword>
<proteinExistence type="inferred from homology"/>
<evidence type="ECO:0000313" key="12">
    <source>
        <dbReference type="Proteomes" id="UP000008229"/>
    </source>
</evidence>
<dbReference type="InterPro" id="IPR008248">
    <property type="entry name" value="CheB-like"/>
</dbReference>
<evidence type="ECO:0000256" key="8">
    <source>
        <dbReference type="SAM" id="MobiDB-lite"/>
    </source>
</evidence>
<evidence type="ECO:0000256" key="6">
    <source>
        <dbReference type="PROSITE-ProRule" id="PRU00050"/>
    </source>
</evidence>
<dbReference type="PROSITE" id="PS50122">
    <property type="entry name" value="CHEB"/>
    <property type="match status" value="1"/>
</dbReference>
<dbReference type="HAMAP" id="MF_00099">
    <property type="entry name" value="CheB_chemtxs"/>
    <property type="match status" value="1"/>
</dbReference>
<evidence type="ECO:0000256" key="1">
    <source>
        <dbReference type="ARBA" id="ARBA00022490"/>
    </source>
</evidence>
<feature type="modified residue" description="4-aspartylphosphate" evidence="5 7">
    <location>
        <position position="58"/>
    </location>
</feature>
<dbReference type="CDD" id="cd17541">
    <property type="entry name" value="REC_CheB-like"/>
    <property type="match status" value="1"/>
</dbReference>
<dbReference type="Pfam" id="PF00072">
    <property type="entry name" value="Response_reg"/>
    <property type="match status" value="1"/>
</dbReference>
<gene>
    <name evidence="5" type="primary">cheB</name>
    <name evidence="11" type="ordered locus">Cwoe_0057</name>
</gene>
<dbReference type="Gene3D" id="3.40.50.2300">
    <property type="match status" value="1"/>
</dbReference>
<protein>
    <recommendedName>
        <fullName evidence="5">Protein-glutamate methylesterase/protein-glutamine glutaminase</fullName>
        <ecNumber evidence="5">3.1.1.61</ecNumber>
        <ecNumber evidence="5">3.5.1.44</ecNumber>
    </recommendedName>
</protein>
<evidence type="ECO:0000256" key="2">
    <source>
        <dbReference type="ARBA" id="ARBA00022500"/>
    </source>
</evidence>
<dbReference type="PANTHER" id="PTHR42872">
    <property type="entry name" value="PROTEIN-GLUTAMATE METHYLESTERASE/PROTEIN-GLUTAMINE GLUTAMINASE"/>
    <property type="match status" value="1"/>
</dbReference>
<dbReference type="AlphaFoldDB" id="D3F410"/>
<feature type="domain" description="CheB-type methylesterase" evidence="10">
    <location>
        <begin position="186"/>
        <end position="376"/>
    </location>
</feature>
<dbReference type="Pfam" id="PF01339">
    <property type="entry name" value="CheB_methylest"/>
    <property type="match status" value="1"/>
</dbReference>
<dbReference type="eggNOG" id="COG2201">
    <property type="taxonomic scope" value="Bacteria"/>
</dbReference>
<dbReference type="Gene3D" id="3.40.50.180">
    <property type="entry name" value="Methylesterase CheB, C-terminal domain"/>
    <property type="match status" value="1"/>
</dbReference>
<feature type="active site" evidence="5 6">
    <location>
        <position position="198"/>
    </location>
</feature>
<evidence type="ECO:0000256" key="4">
    <source>
        <dbReference type="ARBA" id="ARBA00048267"/>
    </source>
</evidence>
<dbReference type="Proteomes" id="UP000008229">
    <property type="component" value="Chromosome"/>
</dbReference>
<dbReference type="PROSITE" id="PS50110">
    <property type="entry name" value="RESPONSE_REGULATORY"/>
    <property type="match status" value="1"/>
</dbReference>
<evidence type="ECO:0000256" key="7">
    <source>
        <dbReference type="PROSITE-ProRule" id="PRU00169"/>
    </source>
</evidence>
<sequence length="376" mass="38378">MSSATATRVVVADDSGLMRRVVTATLEHSGFTVVGAAKDGDEALALCERERPDAMTLDLAMPGLDGIGVLRALRRQGERATPVVVVSAFSPAHGARAVDALAEGAFDLVAKPAVGDGIERFTNELSDKVRLAAASRRGRTRPHGGRAGTGAAAAAGRAAAAPAAARPRTAAGSGAVRRAERRVRAHAGTRRVVVIACSTGGPKALAELVPALPAPLGAGTLIVQHMPPGFTNSLAARLDRASNLNVREAAGGEALDPKVALLAPGGAHLRLAEPSRVVSLSDAPEIGGLRPRADLTIADAAKAFGERMVLVVLTGMGKDGLEGAREVRRRGGRVLVEAESTCTVYGMPRAVAEADLADEILPLHELPAAIAAEAGA</sequence>
<organism evidence="11 12">
    <name type="scientific">Conexibacter woesei (strain DSM 14684 / CCUG 47730 / CIP 108061 / JCM 11494 / NBRC 100937 / ID131577)</name>
    <dbReference type="NCBI Taxonomy" id="469383"/>
    <lineage>
        <taxon>Bacteria</taxon>
        <taxon>Bacillati</taxon>
        <taxon>Actinomycetota</taxon>
        <taxon>Thermoleophilia</taxon>
        <taxon>Solirubrobacterales</taxon>
        <taxon>Conexibacteraceae</taxon>
        <taxon>Conexibacter</taxon>
    </lineage>
</organism>
<comment type="function">
    <text evidence="5">Involved in chemotaxis. Part of a chemotaxis signal transduction system that modulates chemotaxis in response to various stimuli. Catalyzes the demethylation of specific methylglutamate residues introduced into the chemoreceptors (methyl-accepting chemotaxis proteins or MCP) by CheR. Also mediates the irreversible deamidation of specific glutamine residues to glutamic acid.</text>
</comment>
<keyword evidence="2 5" id="KW-0145">Chemotaxis</keyword>
<dbReference type="STRING" id="469383.Cwoe_0057"/>
<dbReference type="EMBL" id="CP001854">
    <property type="protein sequence ID" value="ADB48493.1"/>
    <property type="molecule type" value="Genomic_DNA"/>
</dbReference>
<reference evidence="12" key="2">
    <citation type="submission" date="2010-01" db="EMBL/GenBank/DDBJ databases">
        <title>The complete genome of Conexibacter woesei DSM 14684.</title>
        <authorList>
            <consortium name="US DOE Joint Genome Institute (JGI-PGF)"/>
            <person name="Lucas S."/>
            <person name="Copeland A."/>
            <person name="Lapidus A."/>
            <person name="Glavina del Rio T."/>
            <person name="Dalin E."/>
            <person name="Tice H."/>
            <person name="Bruce D."/>
            <person name="Goodwin L."/>
            <person name="Pitluck S."/>
            <person name="Kyrpides N."/>
            <person name="Mavromatis K."/>
            <person name="Ivanova N."/>
            <person name="Mikhailova N."/>
            <person name="Chertkov O."/>
            <person name="Brettin T."/>
            <person name="Detter J.C."/>
            <person name="Han C."/>
            <person name="Larimer F."/>
            <person name="Land M."/>
            <person name="Hauser L."/>
            <person name="Markowitz V."/>
            <person name="Cheng J.-F."/>
            <person name="Hugenholtz P."/>
            <person name="Woyke T."/>
            <person name="Wu D."/>
            <person name="Pukall R."/>
            <person name="Steenblock K."/>
            <person name="Schneider S."/>
            <person name="Klenk H.-P."/>
            <person name="Eisen J.A."/>
        </authorList>
    </citation>
    <scope>NUCLEOTIDE SEQUENCE [LARGE SCALE GENOMIC DNA]</scope>
    <source>
        <strain evidence="12">DSM 14684 / CIP 108061 / JCM 11494 / NBRC 100937 / ID131577</strain>
    </source>
</reference>
<name>D3F410_CONWI</name>
<feature type="compositionally biased region" description="Low complexity" evidence="8">
    <location>
        <begin position="158"/>
        <end position="176"/>
    </location>
</feature>
<dbReference type="GO" id="GO:0006935">
    <property type="term" value="P:chemotaxis"/>
    <property type="evidence" value="ECO:0007669"/>
    <property type="project" value="UniProtKB-UniRule"/>
</dbReference>
<feature type="region of interest" description="Disordered" evidence="8">
    <location>
        <begin position="158"/>
        <end position="182"/>
    </location>
</feature>
<dbReference type="HOGENOM" id="CLU_000445_51_0_11"/>
<comment type="similarity">
    <text evidence="5">Belongs to the CheB family.</text>
</comment>
<keyword evidence="5 7" id="KW-0597">Phosphoprotein</keyword>
<dbReference type="CDD" id="cd16432">
    <property type="entry name" value="CheB_Rec"/>
    <property type="match status" value="1"/>
</dbReference>
<dbReference type="OrthoDB" id="9793421at2"/>
<dbReference type="GO" id="GO:0008984">
    <property type="term" value="F:protein-glutamate methylesterase activity"/>
    <property type="evidence" value="ECO:0007669"/>
    <property type="project" value="UniProtKB-UniRule"/>
</dbReference>
<dbReference type="InterPro" id="IPR011006">
    <property type="entry name" value="CheY-like_superfamily"/>
</dbReference>
<dbReference type="GO" id="GO:0000156">
    <property type="term" value="F:phosphorelay response regulator activity"/>
    <property type="evidence" value="ECO:0007669"/>
    <property type="project" value="InterPro"/>
</dbReference>
<comment type="catalytic activity">
    <reaction evidence="4 5">
        <text>[protein]-L-glutamate 5-O-methyl ester + H2O = L-glutamyl-[protein] + methanol + H(+)</text>
        <dbReference type="Rhea" id="RHEA:23236"/>
        <dbReference type="Rhea" id="RHEA-COMP:10208"/>
        <dbReference type="Rhea" id="RHEA-COMP:10311"/>
        <dbReference type="ChEBI" id="CHEBI:15377"/>
        <dbReference type="ChEBI" id="CHEBI:15378"/>
        <dbReference type="ChEBI" id="CHEBI:17790"/>
        <dbReference type="ChEBI" id="CHEBI:29973"/>
        <dbReference type="ChEBI" id="CHEBI:82795"/>
        <dbReference type="EC" id="3.1.1.61"/>
    </reaction>
</comment>
<comment type="catalytic activity">
    <reaction evidence="5">
        <text>L-glutaminyl-[protein] + H2O = L-glutamyl-[protein] + NH4(+)</text>
        <dbReference type="Rhea" id="RHEA:16441"/>
        <dbReference type="Rhea" id="RHEA-COMP:10207"/>
        <dbReference type="Rhea" id="RHEA-COMP:10208"/>
        <dbReference type="ChEBI" id="CHEBI:15377"/>
        <dbReference type="ChEBI" id="CHEBI:28938"/>
        <dbReference type="ChEBI" id="CHEBI:29973"/>
        <dbReference type="ChEBI" id="CHEBI:30011"/>
        <dbReference type="EC" id="3.5.1.44"/>
    </reaction>
</comment>
<dbReference type="GO" id="GO:0050568">
    <property type="term" value="F:protein-glutamine glutaminase activity"/>
    <property type="evidence" value="ECO:0007669"/>
    <property type="project" value="UniProtKB-UniRule"/>
</dbReference>
<keyword evidence="12" id="KW-1185">Reference proteome</keyword>
<dbReference type="NCBIfam" id="NF001965">
    <property type="entry name" value="PRK00742.1"/>
    <property type="match status" value="1"/>
</dbReference>
<feature type="active site" evidence="5 6">
    <location>
        <position position="319"/>
    </location>
</feature>
<reference evidence="11 12" key="1">
    <citation type="journal article" date="2010" name="Stand. Genomic Sci.">
        <title>Complete genome sequence of Conexibacter woesei type strain (ID131577).</title>
        <authorList>
            <person name="Pukall R."/>
            <person name="Lapidus A."/>
            <person name="Glavina Del Rio T."/>
            <person name="Copeland A."/>
            <person name="Tice H."/>
            <person name="Cheng J.-F."/>
            <person name="Lucas S."/>
            <person name="Chen F."/>
            <person name="Nolan M."/>
            <person name="Bruce D."/>
            <person name="Goodwin L."/>
            <person name="Pitluck S."/>
            <person name="Mavromatis K."/>
            <person name="Ivanova N."/>
            <person name="Ovchinnikova G."/>
            <person name="Pati A."/>
            <person name="Chen A."/>
            <person name="Palaniappan K."/>
            <person name="Land M."/>
            <person name="Hauser L."/>
            <person name="Chang Y.-J."/>
            <person name="Jeffries C.D."/>
            <person name="Chain P."/>
            <person name="Meincke L."/>
            <person name="Sims D."/>
            <person name="Brettin T."/>
            <person name="Detter J.C."/>
            <person name="Rohde M."/>
            <person name="Goeker M."/>
            <person name="Bristow J."/>
            <person name="Eisen J.A."/>
            <person name="Markowitz V."/>
            <person name="Kyrpides N.C."/>
            <person name="Klenk H.-P."/>
            <person name="Hugenholtz P."/>
        </authorList>
    </citation>
    <scope>NUCLEOTIDE SEQUENCE [LARGE SCALE GENOMIC DNA]</scope>
    <source>
        <strain evidence="12">DSM 14684 / CIP 108061 / JCM 11494 / NBRC 100937 / ID131577</strain>
    </source>
</reference>
<dbReference type="InterPro" id="IPR001789">
    <property type="entry name" value="Sig_transdc_resp-reg_receiver"/>
</dbReference>
<dbReference type="EC" id="3.1.1.61" evidence="5"/>
<keyword evidence="1 5" id="KW-0963">Cytoplasm</keyword>